<dbReference type="PANTHER" id="PTHR42673:SF4">
    <property type="entry name" value="MALEYLACETOACETATE ISOMERASE"/>
    <property type="match status" value="1"/>
</dbReference>
<reference evidence="2 3" key="1">
    <citation type="journal article" date="2016" name="Front. Microbiol.">
        <title>Genomic Resource of Rice Seed Associated Bacteria.</title>
        <authorList>
            <person name="Midha S."/>
            <person name="Bansal K."/>
            <person name="Sharma S."/>
            <person name="Kumar N."/>
            <person name="Patil P.P."/>
            <person name="Chaudhry V."/>
            <person name="Patil P.B."/>
        </authorList>
    </citation>
    <scope>NUCLEOTIDE SEQUENCE [LARGE SCALE GENOMIC DNA]</scope>
    <source>
        <strain evidence="2 3">NS226</strain>
    </source>
</reference>
<dbReference type="Gene3D" id="1.20.1050.10">
    <property type="match status" value="1"/>
</dbReference>
<feature type="domain" description="GST N-terminal" evidence="1">
    <location>
        <begin position="8"/>
        <end position="84"/>
    </location>
</feature>
<name>A0A175R4V6_9HYPH</name>
<comment type="caution">
    <text evidence="2">The sequence shown here is derived from an EMBL/GenBank/DDBJ whole genome shotgun (WGS) entry which is preliminary data.</text>
</comment>
<dbReference type="CDD" id="cd03202">
    <property type="entry name" value="GST_C_etherase_LigE"/>
    <property type="match status" value="1"/>
</dbReference>
<dbReference type="EMBL" id="LDPZ01000066">
    <property type="protein sequence ID" value="KTQ85175.1"/>
    <property type="molecule type" value="Genomic_DNA"/>
</dbReference>
<dbReference type="GO" id="GO:0004364">
    <property type="term" value="F:glutathione transferase activity"/>
    <property type="evidence" value="ECO:0007669"/>
    <property type="project" value="TreeGrafter"/>
</dbReference>
<dbReference type="InterPro" id="IPR036282">
    <property type="entry name" value="Glutathione-S-Trfase_C_sf"/>
</dbReference>
<dbReference type="Pfam" id="PF13417">
    <property type="entry name" value="GST_N_3"/>
    <property type="match status" value="1"/>
</dbReference>
<dbReference type="SUPFAM" id="SSF52833">
    <property type="entry name" value="Thioredoxin-like"/>
    <property type="match status" value="1"/>
</dbReference>
<dbReference type="OrthoDB" id="508035at2"/>
<dbReference type="SUPFAM" id="SSF47616">
    <property type="entry name" value="GST C-terminal domain-like"/>
    <property type="match status" value="1"/>
</dbReference>
<organism evidence="2 3">
    <name type="scientific">Aureimonas ureilytica</name>
    <dbReference type="NCBI Taxonomy" id="401562"/>
    <lineage>
        <taxon>Bacteria</taxon>
        <taxon>Pseudomonadati</taxon>
        <taxon>Pseudomonadota</taxon>
        <taxon>Alphaproteobacteria</taxon>
        <taxon>Hyphomicrobiales</taxon>
        <taxon>Aurantimonadaceae</taxon>
        <taxon>Aureimonas</taxon>
    </lineage>
</organism>
<sequence>MVLALYELVGRDSQRPFSPHCWKARLALAHKGLSFESRPVSFTGVATVENGTGRTVPVLRDGDEVVQDSFAIALYLDRAYPDRPSLFGGEAGEGVTRFVESWSQRTIHPYIASVAILDIHDVLDEENRAFFRAKREAAFGRPLETVQDGRTEDKLAAFRRSLDPLRATLQKQPFIGGAEPRFADYIVFSPFQWLRIVSTFQVLEAGDPVADWFERCLDLHDGEGRSVSAA</sequence>
<dbReference type="RefSeq" id="WP_058636613.1">
    <property type="nucleotide sequence ID" value="NZ_LDPZ01000066.1"/>
</dbReference>
<dbReference type="InterPro" id="IPR036249">
    <property type="entry name" value="Thioredoxin-like_sf"/>
</dbReference>
<protein>
    <submittedName>
        <fullName evidence="2">Beta-aryl ether-cleaving protein</fullName>
    </submittedName>
</protein>
<dbReference type="InterPro" id="IPR054416">
    <property type="entry name" value="GST_UstS-like_C"/>
</dbReference>
<evidence type="ECO:0000259" key="1">
    <source>
        <dbReference type="PROSITE" id="PS50404"/>
    </source>
</evidence>
<dbReference type="Proteomes" id="UP000078272">
    <property type="component" value="Unassembled WGS sequence"/>
</dbReference>
<dbReference type="STRING" id="401562.NS365_08165"/>
<dbReference type="CDD" id="cd03038">
    <property type="entry name" value="GST_N_etherase_LigE"/>
    <property type="match status" value="1"/>
</dbReference>
<dbReference type="Gene3D" id="3.40.30.10">
    <property type="entry name" value="Glutaredoxin"/>
    <property type="match status" value="1"/>
</dbReference>
<evidence type="ECO:0000313" key="3">
    <source>
        <dbReference type="Proteomes" id="UP000078272"/>
    </source>
</evidence>
<proteinExistence type="predicted"/>
<dbReference type="GO" id="GO:0016034">
    <property type="term" value="F:maleylacetoacetate isomerase activity"/>
    <property type="evidence" value="ECO:0007669"/>
    <property type="project" value="TreeGrafter"/>
</dbReference>
<gene>
    <name evidence="2" type="ORF">NS226_20975</name>
</gene>
<dbReference type="GO" id="GO:0006559">
    <property type="term" value="P:L-phenylalanine catabolic process"/>
    <property type="evidence" value="ECO:0007669"/>
    <property type="project" value="TreeGrafter"/>
</dbReference>
<accession>A0A175R4V6</accession>
<dbReference type="PATRIC" id="fig|401562.3.peg.4629"/>
<dbReference type="PANTHER" id="PTHR42673">
    <property type="entry name" value="MALEYLACETOACETATE ISOMERASE"/>
    <property type="match status" value="1"/>
</dbReference>
<dbReference type="AlphaFoldDB" id="A0A175R4V6"/>
<dbReference type="InterPro" id="IPR004045">
    <property type="entry name" value="Glutathione_S-Trfase_N"/>
</dbReference>
<dbReference type="Pfam" id="PF22041">
    <property type="entry name" value="GST_C_7"/>
    <property type="match status" value="1"/>
</dbReference>
<dbReference type="PROSITE" id="PS50404">
    <property type="entry name" value="GST_NTER"/>
    <property type="match status" value="1"/>
</dbReference>
<evidence type="ECO:0000313" key="2">
    <source>
        <dbReference type="EMBL" id="KTQ85175.1"/>
    </source>
</evidence>
<dbReference type="GO" id="GO:0006749">
    <property type="term" value="P:glutathione metabolic process"/>
    <property type="evidence" value="ECO:0007669"/>
    <property type="project" value="TreeGrafter"/>
</dbReference>